<dbReference type="Gene3D" id="2.40.40.10">
    <property type="entry name" value="RlpA-like domain"/>
    <property type="match status" value="1"/>
</dbReference>
<reference evidence="4 5" key="1">
    <citation type="journal article" date="2020" name="BMC Genomics">
        <title>Correction to: Identification and distribution of gene clusters required for synthesis of sphingolipid metabolism inhibitors in diverse species of the filamentous fungus Fusarium.</title>
        <authorList>
            <person name="Kim H.S."/>
            <person name="Lohmar J.M."/>
            <person name="Busman M."/>
            <person name="Brown D.W."/>
            <person name="Naumann T.A."/>
            <person name="Divon H.H."/>
            <person name="Lysoe E."/>
            <person name="Uhlig S."/>
            <person name="Proctor R.H."/>
        </authorList>
    </citation>
    <scope>NUCLEOTIDE SEQUENCE [LARGE SCALE GENOMIC DNA]</scope>
    <source>
        <strain evidence="4 5">NRRL 25214</strain>
    </source>
</reference>
<evidence type="ECO:0000256" key="2">
    <source>
        <dbReference type="SAM" id="MobiDB-lite"/>
    </source>
</evidence>
<dbReference type="PANTHER" id="PTHR31836">
    <property type="match status" value="1"/>
</dbReference>
<dbReference type="InterPro" id="IPR051477">
    <property type="entry name" value="Expansin_CellWall"/>
</dbReference>
<evidence type="ECO:0008006" key="6">
    <source>
        <dbReference type="Google" id="ProtNLM"/>
    </source>
</evidence>
<dbReference type="Proteomes" id="UP000573603">
    <property type="component" value="Unassembled WGS sequence"/>
</dbReference>
<feature type="region of interest" description="Disordered" evidence="2">
    <location>
        <begin position="75"/>
        <end position="121"/>
    </location>
</feature>
<evidence type="ECO:0000313" key="5">
    <source>
        <dbReference type="Proteomes" id="UP000573603"/>
    </source>
</evidence>
<accession>A0A8H4YUG3</accession>
<evidence type="ECO:0000313" key="4">
    <source>
        <dbReference type="EMBL" id="KAF5234374.1"/>
    </source>
</evidence>
<comment type="caution">
    <text evidence="4">The sequence shown here is derived from an EMBL/GenBank/DDBJ whole genome shotgun (WGS) entry which is preliminary data.</text>
</comment>
<keyword evidence="5" id="KW-1185">Reference proteome</keyword>
<dbReference type="SUPFAM" id="SSF50685">
    <property type="entry name" value="Barwin-like endoglucanases"/>
    <property type="match status" value="1"/>
</dbReference>
<feature type="compositionally biased region" description="Low complexity" evidence="2">
    <location>
        <begin position="105"/>
        <end position="115"/>
    </location>
</feature>
<keyword evidence="1 3" id="KW-0732">Signal</keyword>
<dbReference type="AlphaFoldDB" id="A0A8H4YUG3"/>
<feature type="chain" id="PRO_5034362096" description="RlpA-like protein double-psi beta-barrel domain-containing protein" evidence="3">
    <location>
        <begin position="20"/>
        <end position="231"/>
    </location>
</feature>
<dbReference type="PANTHER" id="PTHR31836:SF28">
    <property type="entry name" value="SRCR DOMAIN-CONTAINING PROTEIN-RELATED"/>
    <property type="match status" value="1"/>
</dbReference>
<name>A0A8H4YUG3_9HYPO</name>
<organism evidence="4 5">
    <name type="scientific">Fusarium anthophilum</name>
    <dbReference type="NCBI Taxonomy" id="48485"/>
    <lineage>
        <taxon>Eukaryota</taxon>
        <taxon>Fungi</taxon>
        <taxon>Dikarya</taxon>
        <taxon>Ascomycota</taxon>
        <taxon>Pezizomycotina</taxon>
        <taxon>Sordariomycetes</taxon>
        <taxon>Hypocreomycetidae</taxon>
        <taxon>Hypocreales</taxon>
        <taxon>Nectriaceae</taxon>
        <taxon>Fusarium</taxon>
        <taxon>Fusarium fujikuroi species complex</taxon>
    </lineage>
</organism>
<proteinExistence type="predicted"/>
<feature type="signal peptide" evidence="3">
    <location>
        <begin position="1"/>
        <end position="19"/>
    </location>
</feature>
<dbReference type="InterPro" id="IPR036908">
    <property type="entry name" value="RlpA-like_sf"/>
</dbReference>
<dbReference type="CDD" id="cd22191">
    <property type="entry name" value="DPBB_RlpA_EXP_N-like"/>
    <property type="match status" value="1"/>
</dbReference>
<gene>
    <name evidence="4" type="ORF">FANTH_12154</name>
</gene>
<evidence type="ECO:0000256" key="3">
    <source>
        <dbReference type="SAM" id="SignalP"/>
    </source>
</evidence>
<protein>
    <recommendedName>
        <fullName evidence="6">RlpA-like protein double-psi beta-barrel domain-containing protein</fullName>
    </recommendedName>
</protein>
<dbReference type="EMBL" id="JABEVY010000386">
    <property type="protein sequence ID" value="KAF5234374.1"/>
    <property type="molecule type" value="Genomic_DNA"/>
</dbReference>
<evidence type="ECO:0000256" key="1">
    <source>
        <dbReference type="ARBA" id="ARBA00022729"/>
    </source>
</evidence>
<sequence>MNIVPFFHSFLGLAVLAQSQGIIEIDWPEGCGQTSSSFQSVIATAAEATKADSTQVDIPHSAPTSFATIYDNPSLPPAEYATQNGPFSKPSAYPAHPEDSVGAYSQQEQSPEPQSTNHELDGDVHVGQLTYYEVGLGACGQDSTGQDETGNIVAISKFLYNAAKIDENPNHNPLCGSTIIIKNSNGKTSHATILDKCEGCAINDIDVSHKVFKEIWGSLYEGRTDIQWWYS</sequence>